<dbReference type="EMBL" id="LJOD01000005">
    <property type="protein sequence ID" value="KPE51351.1"/>
    <property type="molecule type" value="Genomic_DNA"/>
</dbReference>
<evidence type="ECO:0000313" key="2">
    <source>
        <dbReference type="EMBL" id="KPE51351.1"/>
    </source>
</evidence>
<dbReference type="Pfam" id="PF11396">
    <property type="entry name" value="PepSY_like"/>
    <property type="match status" value="1"/>
</dbReference>
<reference evidence="2 3" key="1">
    <citation type="journal article" date="2015" name="Genom Data">
        <title>Draft genome sequence of a multidrug-resistant Chryseobacterium indologenes isolate from Malaysia.</title>
        <authorList>
            <person name="Yu C.Y."/>
            <person name="Ang G.Y."/>
            <person name="Cheng H.J."/>
            <person name="Cheong Y.M."/>
            <person name="Yin W.F."/>
            <person name="Chan K.G."/>
        </authorList>
    </citation>
    <scope>NUCLEOTIDE SEQUENCE [LARGE SCALE GENOMIC DNA]</scope>
    <source>
        <strain evidence="2 3">CI_885</strain>
    </source>
</reference>
<dbReference type="InterPro" id="IPR021533">
    <property type="entry name" value="PepSY-like"/>
</dbReference>
<evidence type="ECO:0000313" key="3">
    <source>
        <dbReference type="Proteomes" id="UP000037953"/>
    </source>
</evidence>
<name>A0A0N0IWF4_CHRID</name>
<sequence length="149" mass="17029">MKDFRKITGAFMLIFMMVGGFTFAQDRAINANQLPKTAKNFLASNFKGVAVGSAIEDRAIYGVDEYKVYLANGMKVEFDSSGNWKEVDGKHQKLPYGFIPVSIRNYASKNFPNTYIVKIEKERWSYKAELSNGLDLEFDRNGNFRRIDD</sequence>
<dbReference type="RefSeq" id="WP_062698634.1">
    <property type="nucleotide sequence ID" value="NZ_LJOD01000005.1"/>
</dbReference>
<accession>A0A0N0IWF4</accession>
<dbReference type="SUPFAM" id="SSF160574">
    <property type="entry name" value="BT0923-like"/>
    <property type="match status" value="1"/>
</dbReference>
<feature type="domain" description="Putative beta-lactamase-inhibitor-like PepSY-like" evidence="1">
    <location>
        <begin position="65"/>
        <end position="145"/>
    </location>
</feature>
<dbReference type="AlphaFoldDB" id="A0A0N0IWF4"/>
<comment type="caution">
    <text evidence="2">The sequence shown here is derived from an EMBL/GenBank/DDBJ whole genome shotgun (WGS) entry which is preliminary data.</text>
</comment>
<reference evidence="3" key="2">
    <citation type="submission" date="2015-09" db="EMBL/GenBank/DDBJ databases">
        <title>Draft genome sequence of a multidrug-resistant Chryseobacterium indologenes isolate from Malaysia.</title>
        <authorList>
            <person name="Yu C.Y."/>
            <person name="Ang G.Y."/>
            <person name="Chan K.-G."/>
        </authorList>
    </citation>
    <scope>NUCLEOTIDE SEQUENCE [LARGE SCALE GENOMIC DNA]</scope>
    <source>
        <strain evidence="3">CI_885</strain>
    </source>
</reference>
<evidence type="ECO:0000259" key="1">
    <source>
        <dbReference type="Pfam" id="PF11396"/>
    </source>
</evidence>
<proteinExistence type="predicted"/>
<gene>
    <name evidence="2" type="ORF">AOB46_09385</name>
</gene>
<dbReference type="PATRIC" id="fig|253.9.peg.3665"/>
<dbReference type="Proteomes" id="UP000037953">
    <property type="component" value="Unassembled WGS sequence"/>
</dbReference>
<dbReference type="OrthoDB" id="710080at2"/>
<protein>
    <recommendedName>
        <fullName evidence="1">Putative beta-lactamase-inhibitor-like PepSY-like domain-containing protein</fullName>
    </recommendedName>
</protein>
<organism evidence="2 3">
    <name type="scientific">Chryseobacterium indologenes</name>
    <name type="common">Flavobacterium indologenes</name>
    <dbReference type="NCBI Taxonomy" id="253"/>
    <lineage>
        <taxon>Bacteria</taxon>
        <taxon>Pseudomonadati</taxon>
        <taxon>Bacteroidota</taxon>
        <taxon>Flavobacteriia</taxon>
        <taxon>Flavobacteriales</taxon>
        <taxon>Weeksellaceae</taxon>
        <taxon>Chryseobacterium group</taxon>
        <taxon>Chryseobacterium</taxon>
    </lineage>
</organism>
<dbReference type="Gene3D" id="3.40.1420.30">
    <property type="match status" value="1"/>
</dbReference>